<sequence length="307" mass="34238">MIMIATILGIIISLVILIFIIITLILSIKVVKQAEFAIVTRFGKYHRTLNNGINFIIPFIDRIAKNENYKEKVLDFPEQDIITKDNATIKVDTVIYLKITDPKLFTYGAENSMLAIENLSATTLRNLLGELDLDQTLTSRDAINSKLTIILDEASDAWGIKVHRVEIKNIIPPSEIQKSMEKQMRAEREKRASILEAEGKKQAAILVAEGEKEAKILQAQANKEAQILLAQAKKESEILEAEGKKQAIDTLNNTDLNNQILTLKAIEQLKEVANGQATKIFLPNNLTTLANTVSLAGELFDKDKSNT</sequence>
<dbReference type="KEGG" id="mphi:EG856_00945"/>
<evidence type="ECO:0000256" key="1">
    <source>
        <dbReference type="ARBA" id="ARBA00008164"/>
    </source>
</evidence>
<dbReference type="CDD" id="cd08829">
    <property type="entry name" value="SPFH_paraslipin"/>
    <property type="match status" value="1"/>
</dbReference>
<dbReference type="GO" id="GO:0005886">
    <property type="term" value="C:plasma membrane"/>
    <property type="evidence" value="ECO:0007669"/>
    <property type="project" value="UniProtKB-ARBA"/>
</dbReference>
<dbReference type="Proteomes" id="UP000289326">
    <property type="component" value="Chromosome"/>
</dbReference>
<dbReference type="AlphaFoldDB" id="A0A4P6MP65"/>
<evidence type="ECO:0000313" key="5">
    <source>
        <dbReference type="Proteomes" id="UP000289326"/>
    </source>
</evidence>
<keyword evidence="5" id="KW-1185">Reference proteome</keyword>
<accession>A0A4P6MP65</accession>
<evidence type="ECO:0000259" key="3">
    <source>
        <dbReference type="SMART" id="SM00244"/>
    </source>
</evidence>
<keyword evidence="2" id="KW-1133">Transmembrane helix</keyword>
<dbReference type="FunFam" id="3.30.479.30:FF:000004">
    <property type="entry name" value="Putative membrane protease family, stomatin"/>
    <property type="match status" value="1"/>
</dbReference>
<feature type="transmembrane region" description="Helical" evidence="2">
    <location>
        <begin position="7"/>
        <end position="28"/>
    </location>
</feature>
<dbReference type="Gene3D" id="3.30.479.30">
    <property type="entry name" value="Band 7 domain"/>
    <property type="match status" value="1"/>
</dbReference>
<dbReference type="Pfam" id="PF01145">
    <property type="entry name" value="Band_7"/>
    <property type="match status" value="1"/>
</dbReference>
<dbReference type="InterPro" id="IPR001972">
    <property type="entry name" value="Stomatin_HflK_fam"/>
</dbReference>
<dbReference type="InterPro" id="IPR001107">
    <property type="entry name" value="Band_7"/>
</dbReference>
<dbReference type="GO" id="GO:0098552">
    <property type="term" value="C:side of membrane"/>
    <property type="evidence" value="ECO:0007669"/>
    <property type="project" value="UniProtKB-ARBA"/>
</dbReference>
<comment type="similarity">
    <text evidence="1">Belongs to the band 7/mec-2 family.</text>
</comment>
<evidence type="ECO:0000313" key="4">
    <source>
        <dbReference type="EMBL" id="QBF34496.1"/>
    </source>
</evidence>
<reference evidence="4 5" key="1">
    <citation type="submission" date="2019-01" db="EMBL/GenBank/DDBJ databases">
        <title>Complete sequence and annotation of the Mycoplasma phocirhinis strain 852T genome.</title>
        <authorList>
            <person name="Frasca S.Jr."/>
            <person name="Kutish G.F."/>
            <person name="Castellanos Gell J."/>
            <person name="Michaels D.L."/>
            <person name="Brown D.R."/>
        </authorList>
    </citation>
    <scope>NUCLEOTIDE SEQUENCE [LARGE SCALE GENOMIC DNA]</scope>
    <source>
        <strain evidence="4 5">852</strain>
    </source>
</reference>
<dbReference type="OrthoDB" id="9809197at2"/>
<dbReference type="SMART" id="SM00244">
    <property type="entry name" value="PHB"/>
    <property type="match status" value="1"/>
</dbReference>
<keyword evidence="2" id="KW-0812">Transmembrane</keyword>
<dbReference type="SUPFAM" id="SSF117892">
    <property type="entry name" value="Band 7/SPFH domain"/>
    <property type="match status" value="1"/>
</dbReference>
<dbReference type="InterPro" id="IPR036013">
    <property type="entry name" value="Band_7/SPFH_dom_sf"/>
</dbReference>
<dbReference type="InterPro" id="IPR050710">
    <property type="entry name" value="Band7/mec-2_domain"/>
</dbReference>
<keyword evidence="2" id="KW-0472">Membrane</keyword>
<dbReference type="PANTHER" id="PTHR43327">
    <property type="entry name" value="STOMATIN-LIKE PROTEIN 2, MITOCHONDRIAL"/>
    <property type="match status" value="1"/>
</dbReference>
<proteinExistence type="inferred from homology"/>
<gene>
    <name evidence="4" type="ORF">EG856_00945</name>
</gene>
<dbReference type="PRINTS" id="PR00721">
    <property type="entry name" value="STOMATIN"/>
</dbReference>
<evidence type="ECO:0000256" key="2">
    <source>
        <dbReference type="SAM" id="Phobius"/>
    </source>
</evidence>
<dbReference type="PANTHER" id="PTHR43327:SF10">
    <property type="entry name" value="STOMATIN-LIKE PROTEIN 2, MITOCHONDRIAL"/>
    <property type="match status" value="1"/>
</dbReference>
<organism evidence="4 5">
    <name type="scientific">Mycoplasmopsis phocirhinis</name>
    <dbReference type="NCBI Taxonomy" id="142650"/>
    <lineage>
        <taxon>Bacteria</taxon>
        <taxon>Bacillati</taxon>
        <taxon>Mycoplasmatota</taxon>
        <taxon>Mycoplasmoidales</taxon>
        <taxon>Metamycoplasmataceae</taxon>
        <taxon>Mycoplasmopsis</taxon>
    </lineage>
</organism>
<feature type="domain" description="Band 7" evidence="3">
    <location>
        <begin position="26"/>
        <end position="184"/>
    </location>
</feature>
<protein>
    <submittedName>
        <fullName evidence="4">SPFH/Band 7/PHB domain protein</fullName>
    </submittedName>
</protein>
<dbReference type="EMBL" id="CP034841">
    <property type="protein sequence ID" value="QBF34496.1"/>
    <property type="molecule type" value="Genomic_DNA"/>
</dbReference>
<name>A0A4P6MP65_9BACT</name>